<keyword evidence="3" id="KW-1185">Reference proteome</keyword>
<feature type="region of interest" description="Disordered" evidence="1">
    <location>
        <begin position="1"/>
        <end position="78"/>
    </location>
</feature>
<feature type="compositionally biased region" description="Low complexity" evidence="1">
    <location>
        <begin position="208"/>
        <end position="220"/>
    </location>
</feature>
<feature type="region of interest" description="Disordered" evidence="1">
    <location>
        <begin position="193"/>
        <end position="275"/>
    </location>
</feature>
<reference evidence="2" key="1">
    <citation type="submission" date="2023-10" db="EMBL/GenBank/DDBJ databases">
        <authorList>
            <person name="Chen Y."/>
            <person name="Shah S."/>
            <person name="Dougan E. K."/>
            <person name="Thang M."/>
            <person name="Chan C."/>
        </authorList>
    </citation>
    <scope>NUCLEOTIDE SEQUENCE [LARGE SCALE GENOMIC DNA]</scope>
</reference>
<feature type="non-terminal residue" evidence="2">
    <location>
        <position position="275"/>
    </location>
</feature>
<comment type="caution">
    <text evidence="2">The sequence shown here is derived from an EMBL/GenBank/DDBJ whole genome shotgun (WGS) entry which is preliminary data.</text>
</comment>
<evidence type="ECO:0000313" key="2">
    <source>
        <dbReference type="EMBL" id="CAK0794962.1"/>
    </source>
</evidence>
<organism evidence="2 3">
    <name type="scientific">Prorocentrum cordatum</name>
    <dbReference type="NCBI Taxonomy" id="2364126"/>
    <lineage>
        <taxon>Eukaryota</taxon>
        <taxon>Sar</taxon>
        <taxon>Alveolata</taxon>
        <taxon>Dinophyceae</taxon>
        <taxon>Prorocentrales</taxon>
        <taxon>Prorocentraceae</taxon>
        <taxon>Prorocentrum</taxon>
    </lineage>
</organism>
<feature type="compositionally biased region" description="Basic and acidic residues" evidence="1">
    <location>
        <begin position="59"/>
        <end position="68"/>
    </location>
</feature>
<evidence type="ECO:0000256" key="1">
    <source>
        <dbReference type="SAM" id="MobiDB-lite"/>
    </source>
</evidence>
<name>A0ABN9PPY8_9DINO</name>
<dbReference type="Proteomes" id="UP001189429">
    <property type="component" value="Unassembled WGS sequence"/>
</dbReference>
<dbReference type="EMBL" id="CAUYUJ010001234">
    <property type="protein sequence ID" value="CAK0794962.1"/>
    <property type="molecule type" value="Genomic_DNA"/>
</dbReference>
<feature type="non-terminal residue" evidence="2">
    <location>
        <position position="1"/>
    </location>
</feature>
<proteinExistence type="predicted"/>
<evidence type="ECO:0000313" key="3">
    <source>
        <dbReference type="Proteomes" id="UP001189429"/>
    </source>
</evidence>
<feature type="compositionally biased region" description="Gly residues" evidence="1">
    <location>
        <begin position="196"/>
        <end position="207"/>
    </location>
</feature>
<feature type="compositionally biased region" description="Polar residues" evidence="1">
    <location>
        <begin position="45"/>
        <end position="56"/>
    </location>
</feature>
<protein>
    <submittedName>
        <fullName evidence="2">Uncharacterized protein</fullName>
    </submittedName>
</protein>
<gene>
    <name evidence="2" type="ORF">PCOR1329_LOCUS4777</name>
</gene>
<accession>A0ABN9PPY8</accession>
<feature type="compositionally biased region" description="Gly residues" evidence="1">
    <location>
        <begin position="221"/>
        <end position="243"/>
    </location>
</feature>
<feature type="compositionally biased region" description="Basic residues" evidence="1">
    <location>
        <begin position="1"/>
        <end position="16"/>
    </location>
</feature>
<feature type="compositionally biased region" description="Low complexity" evidence="1">
    <location>
        <begin position="244"/>
        <end position="275"/>
    </location>
</feature>
<sequence>AAAGSHRARPRGRRPARRGEGARAGHRRPRGAMSLAQLLSLGKNDASSELIPSSTYEPPPEKPKKEPPPSEAKPAINQDELKLAQELVMAQEKVLQDAAEQRVKEQEAIEKQAFDDAAKAAAKRAEALKAQKIGSNPFSTGGKGDFKPGQWVCDALPGASRPIGGLSNARATTMGVVRPPSAMAFAQHDGDDWSWGGKGDGWGGGGSADSWGASSMSSMWSGGGAKNGAGGWGGGGGKDGWGAAGSASWPGADSSWGQSQGSWSKGGAAASWGQD</sequence>